<proteinExistence type="predicted"/>
<sequence>MLMVLAMKPKTFSYWLRSERLSILILYPYEFNSIDQQSTLEL</sequence>
<evidence type="ECO:0000313" key="1">
    <source>
        <dbReference type="EMBL" id="SFL64210.1"/>
    </source>
</evidence>
<accession>A0A1I4JCF2</accession>
<gene>
    <name evidence="1" type="ORF">SAMN04244574_04808</name>
</gene>
<dbReference type="AlphaFoldDB" id="A0A1I4JCF2"/>
<evidence type="ECO:0000313" key="2">
    <source>
        <dbReference type="Proteomes" id="UP000199579"/>
    </source>
</evidence>
<name>A0A1I4JCF2_9GAMM</name>
<dbReference type="EMBL" id="FOSX01000214">
    <property type="protein sequence ID" value="SFL64210.1"/>
    <property type="molecule type" value="Genomic_DNA"/>
</dbReference>
<protein>
    <submittedName>
        <fullName evidence="1">Uncharacterized protein</fullName>
    </submittedName>
</protein>
<reference evidence="1 2" key="1">
    <citation type="submission" date="2016-10" db="EMBL/GenBank/DDBJ databases">
        <authorList>
            <person name="de Groot N.N."/>
        </authorList>
    </citation>
    <scope>NUCLEOTIDE SEQUENCE [LARGE SCALE GENOMIC DNA]</scope>
    <source>
        <strain evidence="1 2">DSM 381</strain>
    </source>
</reference>
<organism evidence="1 2">
    <name type="scientific">Azotobacter beijerinckii</name>
    <dbReference type="NCBI Taxonomy" id="170623"/>
    <lineage>
        <taxon>Bacteria</taxon>
        <taxon>Pseudomonadati</taxon>
        <taxon>Pseudomonadota</taxon>
        <taxon>Gammaproteobacteria</taxon>
        <taxon>Pseudomonadales</taxon>
        <taxon>Pseudomonadaceae</taxon>
        <taxon>Azotobacter</taxon>
    </lineage>
</organism>
<dbReference type="Proteomes" id="UP000199579">
    <property type="component" value="Unassembled WGS sequence"/>
</dbReference>